<feature type="transmembrane region" description="Helical" evidence="8">
    <location>
        <begin position="237"/>
        <end position="258"/>
    </location>
</feature>
<keyword evidence="4" id="KW-0762">Sugar transport</keyword>
<evidence type="ECO:0000256" key="5">
    <source>
        <dbReference type="ARBA" id="ARBA00022692"/>
    </source>
</evidence>
<dbReference type="RefSeq" id="WP_020090323.1">
    <property type="nucleotide sequence ID" value="NZ_AZCZ01000048.1"/>
</dbReference>
<feature type="transmembrane region" description="Helical" evidence="8">
    <location>
        <begin position="213"/>
        <end position="231"/>
    </location>
</feature>
<evidence type="ECO:0000313" key="10">
    <source>
        <dbReference type="Proteomes" id="UP000051176"/>
    </source>
</evidence>
<evidence type="ECO:0000256" key="1">
    <source>
        <dbReference type="ARBA" id="ARBA00004651"/>
    </source>
</evidence>
<feature type="transmembrane region" description="Helical" evidence="8">
    <location>
        <begin position="45"/>
        <end position="68"/>
    </location>
</feature>
<evidence type="ECO:0000256" key="6">
    <source>
        <dbReference type="ARBA" id="ARBA00022989"/>
    </source>
</evidence>
<sequence length="288" mass="30090">MGILLALIPTVCWGSIGLISGKLGGTSYQQTLGMTAGAVLFGLFSVFYFHTAISGMAMIVGVASGLCWSVGQFEQFQSMKFIGISRTVPISTGLQLVGTALAGVLLFHEWKTTRMVTMGTIAVIVLIAGAALTSLRDSKAKASAAGQPMQAGKGATAIIISTIGYVLYTVIVNASGLPSQTVIFPQSLGMILGATIFVLFSHQKVMHKATAKNIMTGIVWGVGNFFMFMAIPSIGLAISYSLAQCGIVISTFGSIWLLGEKKTGREMVYITIGSLLVVAGGVTLGLMK</sequence>
<keyword evidence="10" id="KW-1185">Reference proteome</keyword>
<dbReference type="STRING" id="357278.IV61_GL001843"/>
<dbReference type="PANTHER" id="PTHR16119:SF17">
    <property type="entry name" value="TRANSMEMBRANE PROTEIN 144"/>
    <property type="match status" value="1"/>
</dbReference>
<comment type="similarity">
    <text evidence="2">Belongs to the GRP transporter (TC 2.A.7.5) family.</text>
</comment>
<evidence type="ECO:0000256" key="4">
    <source>
        <dbReference type="ARBA" id="ARBA00022597"/>
    </source>
</evidence>
<gene>
    <name evidence="9" type="ORF">FD07_GL001744</name>
</gene>
<dbReference type="GO" id="GO:0005886">
    <property type="term" value="C:plasma membrane"/>
    <property type="evidence" value="ECO:0007669"/>
    <property type="project" value="UniProtKB-SubCell"/>
</dbReference>
<dbReference type="SUPFAM" id="SSF103481">
    <property type="entry name" value="Multidrug resistance efflux transporter EmrE"/>
    <property type="match status" value="1"/>
</dbReference>
<keyword evidence="7 8" id="KW-0472">Membrane</keyword>
<name>A0A0R1GKA0_9LACO</name>
<protein>
    <submittedName>
        <fullName evidence="9">Glucose uptake permease</fullName>
    </submittedName>
</protein>
<evidence type="ECO:0000313" key="9">
    <source>
        <dbReference type="EMBL" id="KRK34495.1"/>
    </source>
</evidence>
<comment type="subcellular location">
    <subcellularLocation>
        <location evidence="1">Cell membrane</location>
        <topology evidence="1">Multi-pass membrane protein</topology>
    </subcellularLocation>
</comment>
<dbReference type="Pfam" id="PF06800">
    <property type="entry name" value="Sugar_transport"/>
    <property type="match status" value="1"/>
</dbReference>
<feature type="transmembrane region" description="Helical" evidence="8">
    <location>
        <begin position="155"/>
        <end position="176"/>
    </location>
</feature>
<proteinExistence type="inferred from homology"/>
<keyword evidence="6 8" id="KW-1133">Transmembrane helix</keyword>
<feature type="transmembrane region" description="Helical" evidence="8">
    <location>
        <begin position="267"/>
        <end position="287"/>
    </location>
</feature>
<accession>A0A0R1GKA0</accession>
<feature type="transmembrane region" description="Helical" evidence="8">
    <location>
        <begin position="182"/>
        <end position="201"/>
    </location>
</feature>
<evidence type="ECO:0000256" key="3">
    <source>
        <dbReference type="ARBA" id="ARBA00022448"/>
    </source>
</evidence>
<feature type="transmembrane region" description="Helical" evidence="8">
    <location>
        <begin position="88"/>
        <end position="108"/>
    </location>
</feature>
<keyword evidence="5 8" id="KW-0812">Transmembrane</keyword>
<dbReference type="PANTHER" id="PTHR16119">
    <property type="entry name" value="TRANSMEMBRANE PROTEIN 144"/>
    <property type="match status" value="1"/>
</dbReference>
<dbReference type="Proteomes" id="UP000051176">
    <property type="component" value="Unassembled WGS sequence"/>
</dbReference>
<keyword evidence="3" id="KW-0813">Transport</keyword>
<comment type="caution">
    <text evidence="9">The sequence shown here is derived from an EMBL/GenBank/DDBJ whole genome shotgun (WGS) entry which is preliminary data.</text>
</comment>
<dbReference type="PATRIC" id="fig|1267003.4.peg.1837"/>
<evidence type="ECO:0000256" key="8">
    <source>
        <dbReference type="SAM" id="Phobius"/>
    </source>
</evidence>
<dbReference type="EMBL" id="AZCZ01000048">
    <property type="protein sequence ID" value="KRK34495.1"/>
    <property type="molecule type" value="Genomic_DNA"/>
</dbReference>
<dbReference type="GO" id="GO:0015144">
    <property type="term" value="F:carbohydrate transmembrane transporter activity"/>
    <property type="evidence" value="ECO:0007669"/>
    <property type="project" value="InterPro"/>
</dbReference>
<organism evidence="9 10">
    <name type="scientific">Levilactobacillus parabrevis ATCC 53295</name>
    <dbReference type="NCBI Taxonomy" id="1267003"/>
    <lineage>
        <taxon>Bacteria</taxon>
        <taxon>Bacillati</taxon>
        <taxon>Bacillota</taxon>
        <taxon>Bacilli</taxon>
        <taxon>Lactobacillales</taxon>
        <taxon>Lactobacillaceae</taxon>
        <taxon>Levilactobacillus</taxon>
    </lineage>
</organism>
<feature type="transmembrane region" description="Helical" evidence="8">
    <location>
        <begin position="114"/>
        <end position="135"/>
    </location>
</feature>
<evidence type="ECO:0000256" key="2">
    <source>
        <dbReference type="ARBA" id="ARBA00006117"/>
    </source>
</evidence>
<reference evidence="9 10" key="1">
    <citation type="journal article" date="2015" name="Genome Announc.">
        <title>Expanding the biotechnology potential of lactobacilli through comparative genomics of 213 strains and associated genera.</title>
        <authorList>
            <person name="Sun Z."/>
            <person name="Harris H.M."/>
            <person name="McCann A."/>
            <person name="Guo C."/>
            <person name="Argimon S."/>
            <person name="Zhang W."/>
            <person name="Yang X."/>
            <person name="Jeffery I.B."/>
            <person name="Cooney J.C."/>
            <person name="Kagawa T.F."/>
            <person name="Liu W."/>
            <person name="Song Y."/>
            <person name="Salvetti E."/>
            <person name="Wrobel A."/>
            <person name="Rasinkangas P."/>
            <person name="Parkhill J."/>
            <person name="Rea M.C."/>
            <person name="O'Sullivan O."/>
            <person name="Ritari J."/>
            <person name="Douillard F.P."/>
            <person name="Paul Ross R."/>
            <person name="Yang R."/>
            <person name="Briner A.E."/>
            <person name="Felis G.E."/>
            <person name="de Vos W.M."/>
            <person name="Barrangou R."/>
            <person name="Klaenhammer T.R."/>
            <person name="Caufield P.W."/>
            <person name="Cui Y."/>
            <person name="Zhang H."/>
            <person name="O'Toole P.W."/>
        </authorList>
    </citation>
    <scope>NUCLEOTIDE SEQUENCE [LARGE SCALE GENOMIC DNA]</scope>
    <source>
        <strain evidence="9 10">ATCC 53295</strain>
    </source>
</reference>
<dbReference type="InterPro" id="IPR010651">
    <property type="entry name" value="Sugar_transport"/>
</dbReference>
<dbReference type="InterPro" id="IPR037185">
    <property type="entry name" value="EmrE-like"/>
</dbReference>
<evidence type="ECO:0000256" key="7">
    <source>
        <dbReference type="ARBA" id="ARBA00023136"/>
    </source>
</evidence>
<dbReference type="OrthoDB" id="1452595at2"/>
<dbReference type="eggNOG" id="COG4975">
    <property type="taxonomic scope" value="Bacteria"/>
</dbReference>
<dbReference type="AlphaFoldDB" id="A0A0R1GKA0"/>